<accession>A0ABX1B136</accession>
<dbReference type="EMBL" id="JAATEP010000004">
    <property type="protein sequence ID" value="NJP89404.1"/>
    <property type="molecule type" value="Genomic_DNA"/>
</dbReference>
<evidence type="ECO:0000256" key="1">
    <source>
        <dbReference type="SAM" id="Phobius"/>
    </source>
</evidence>
<dbReference type="Gene3D" id="3.40.50.300">
    <property type="entry name" value="P-loop containing nucleotide triphosphate hydrolases"/>
    <property type="match status" value="1"/>
</dbReference>
<sequence>MRTIDTITGMFGAGWEDFIIPVTSGIFVTIIIGGVRAMWSRRRVPTAISRRVRRETYLDTVRTESAKKGTERIDVVAPNLAPASEKRTRDILETWTRINENGRVRVVTHDSEDNIRGGVELLNRGIAVRVAEPELGMGNFSFHLFSREPAADSTVIVNHRVKGKDRPARQDGIAATQILGEYYQQVWTGGQPLEAVLAKRICGHVAEPGDPASVQAALRGTERLLGIDLGDAAKVLPHLAFGNGCQVVFILGLPGAGKSLVRRSLADRLEAMGIRTAQLSDYSFIYGGYVRDAIKLEQARGGSFIAHPAGAFEVDDIAVLGPALQELAQAVRVSVKEHSRVALVEFARPNLLTALREFEDLRPNSQVVYVNAPAQLRAERLNRRVEPHQVVVSGSEITIRTSDNHLLPPSANQAIYGKDNIDDLKADTHWNRRVFQIRNDVDDSGAKIQARLEEFVENVIGPYRSVGGQRTRP</sequence>
<keyword evidence="1" id="KW-1133">Transmembrane helix</keyword>
<feature type="transmembrane region" description="Helical" evidence="1">
    <location>
        <begin position="18"/>
        <end position="39"/>
    </location>
</feature>
<dbReference type="RefSeq" id="WP_168008317.1">
    <property type="nucleotide sequence ID" value="NZ_JAATEP010000004.1"/>
</dbReference>
<evidence type="ECO:0000313" key="3">
    <source>
        <dbReference type="Proteomes" id="UP000696294"/>
    </source>
</evidence>
<keyword evidence="1" id="KW-0812">Transmembrane</keyword>
<proteinExistence type="predicted"/>
<name>A0ABX1B136_9ACTN</name>
<gene>
    <name evidence="2" type="ORF">HCN51_08075</name>
</gene>
<organism evidence="2 3">
    <name type="scientific">Nonomuraea composti</name>
    <dbReference type="NCBI Taxonomy" id="2720023"/>
    <lineage>
        <taxon>Bacteria</taxon>
        <taxon>Bacillati</taxon>
        <taxon>Actinomycetota</taxon>
        <taxon>Actinomycetes</taxon>
        <taxon>Streptosporangiales</taxon>
        <taxon>Streptosporangiaceae</taxon>
        <taxon>Nonomuraea</taxon>
    </lineage>
</organism>
<protein>
    <submittedName>
        <fullName evidence="2">AAA family ATPase</fullName>
    </submittedName>
</protein>
<dbReference type="Proteomes" id="UP000696294">
    <property type="component" value="Unassembled WGS sequence"/>
</dbReference>
<comment type="caution">
    <text evidence="2">The sequence shown here is derived from an EMBL/GenBank/DDBJ whole genome shotgun (WGS) entry which is preliminary data.</text>
</comment>
<keyword evidence="3" id="KW-1185">Reference proteome</keyword>
<dbReference type="InterPro" id="IPR027417">
    <property type="entry name" value="P-loop_NTPase"/>
</dbReference>
<evidence type="ECO:0000313" key="2">
    <source>
        <dbReference type="EMBL" id="NJP89404.1"/>
    </source>
</evidence>
<keyword evidence="1" id="KW-0472">Membrane</keyword>
<reference evidence="2 3" key="1">
    <citation type="submission" date="2020-03" db="EMBL/GenBank/DDBJ databases">
        <title>WGS of actinomycetes isolated from Thailand.</title>
        <authorList>
            <person name="Thawai C."/>
        </authorList>
    </citation>
    <scope>NUCLEOTIDE SEQUENCE [LARGE SCALE GENOMIC DNA]</scope>
    <source>
        <strain evidence="2 3">FMUSA5-5</strain>
    </source>
</reference>
<dbReference type="SUPFAM" id="SSF52540">
    <property type="entry name" value="P-loop containing nucleoside triphosphate hydrolases"/>
    <property type="match status" value="1"/>
</dbReference>